<dbReference type="AlphaFoldDB" id="A0A368EZN1"/>
<keyword evidence="2" id="KW-1185">Reference proteome</keyword>
<dbReference type="EMBL" id="JOJR01012817">
    <property type="protein sequence ID" value="RCN25292.1"/>
    <property type="molecule type" value="Genomic_DNA"/>
</dbReference>
<dbReference type="STRING" id="29170.A0A368EZN1"/>
<reference evidence="1 2" key="1">
    <citation type="submission" date="2014-10" db="EMBL/GenBank/DDBJ databases">
        <title>Draft genome of the hookworm Ancylostoma caninum.</title>
        <authorList>
            <person name="Mitreva M."/>
        </authorList>
    </citation>
    <scope>NUCLEOTIDE SEQUENCE [LARGE SCALE GENOMIC DNA]</scope>
    <source>
        <strain evidence="1 2">Baltimore</strain>
    </source>
</reference>
<evidence type="ECO:0000313" key="2">
    <source>
        <dbReference type="Proteomes" id="UP000252519"/>
    </source>
</evidence>
<name>A0A368EZN1_ANCCA</name>
<protein>
    <submittedName>
        <fullName evidence="1">Uncharacterized protein</fullName>
    </submittedName>
</protein>
<comment type="caution">
    <text evidence="1">The sequence shown here is derived from an EMBL/GenBank/DDBJ whole genome shotgun (WGS) entry which is preliminary data.</text>
</comment>
<organism evidence="1 2">
    <name type="scientific">Ancylostoma caninum</name>
    <name type="common">Dog hookworm</name>
    <dbReference type="NCBI Taxonomy" id="29170"/>
    <lineage>
        <taxon>Eukaryota</taxon>
        <taxon>Metazoa</taxon>
        <taxon>Ecdysozoa</taxon>
        <taxon>Nematoda</taxon>
        <taxon>Chromadorea</taxon>
        <taxon>Rhabditida</taxon>
        <taxon>Rhabditina</taxon>
        <taxon>Rhabditomorpha</taxon>
        <taxon>Strongyloidea</taxon>
        <taxon>Ancylostomatidae</taxon>
        <taxon>Ancylostomatinae</taxon>
        <taxon>Ancylostoma</taxon>
    </lineage>
</organism>
<gene>
    <name evidence="1" type="ORF">ANCCAN_28997</name>
</gene>
<evidence type="ECO:0000313" key="1">
    <source>
        <dbReference type="EMBL" id="RCN25292.1"/>
    </source>
</evidence>
<dbReference type="Proteomes" id="UP000252519">
    <property type="component" value="Unassembled WGS sequence"/>
</dbReference>
<accession>A0A368EZN1</accession>
<sequence length="192" mass="22146">MRQLVAQCRSDPELVQNLLYEPQYDDKWKNCYTDVFLVDEGKKIVKPHNRQGWVVPLKNICEKAGIPSNFFTDNRSVTLQEARAHVLRSRLEMISEPSAWLTEHDPLVSKNVDLMSYLASELDPHALQTRLALYNEQTYADRDRIRVAGKCSHFVIDMTTITYNWANACLDQVKNKSLFAASLEAWREGLKS</sequence>
<dbReference type="OrthoDB" id="5867707at2759"/>
<proteinExistence type="predicted"/>